<dbReference type="OrthoDB" id="9768685at2"/>
<accession>A0A2T4TZZ8</accession>
<dbReference type="Pfam" id="PF13692">
    <property type="entry name" value="Glyco_trans_1_4"/>
    <property type="match status" value="1"/>
</dbReference>
<reference evidence="1 2" key="1">
    <citation type="submission" date="2017-09" db="EMBL/GenBank/DDBJ databases">
        <title>Bloom of a denitrifying methanotroph, Candidatus Methylomirabilis limnetica, in a deep stratified lake.</title>
        <authorList>
            <person name="Graf J.S."/>
            <person name="Marchant H.K."/>
            <person name="Tienken D."/>
            <person name="Hach P.F."/>
            <person name="Brand A."/>
            <person name="Schubert C.J."/>
            <person name="Kuypers M.M."/>
            <person name="Milucka J."/>
        </authorList>
    </citation>
    <scope>NUCLEOTIDE SEQUENCE [LARGE SCALE GENOMIC DNA]</scope>
    <source>
        <strain evidence="1 2">Zug</strain>
    </source>
</reference>
<protein>
    <submittedName>
        <fullName evidence="1">Uncharacterized protein</fullName>
    </submittedName>
</protein>
<dbReference type="Gene3D" id="3.40.50.2000">
    <property type="entry name" value="Glycogen Phosphorylase B"/>
    <property type="match status" value="2"/>
</dbReference>
<comment type="caution">
    <text evidence="1">The sequence shown here is derived from an EMBL/GenBank/DDBJ whole genome shotgun (WGS) entry which is preliminary data.</text>
</comment>
<proteinExistence type="predicted"/>
<organism evidence="1 2">
    <name type="scientific">Candidatus Methylomirabilis limnetica</name>
    <dbReference type="NCBI Taxonomy" id="2033718"/>
    <lineage>
        <taxon>Bacteria</taxon>
        <taxon>Candidatus Methylomirabilota</taxon>
        <taxon>Candidatus Methylomirabilia</taxon>
        <taxon>Candidatus Methylomirabilales</taxon>
        <taxon>Candidatus Methylomirabilaceae</taxon>
        <taxon>Candidatus Methylomirabilis</taxon>
    </lineage>
</organism>
<dbReference type="PANTHER" id="PTHR12526">
    <property type="entry name" value="GLYCOSYLTRANSFERASE"/>
    <property type="match status" value="1"/>
</dbReference>
<dbReference type="Proteomes" id="UP000241436">
    <property type="component" value="Unassembled WGS sequence"/>
</dbReference>
<reference evidence="2" key="2">
    <citation type="journal article" date="2018" name="Environ. Microbiol.">
        <title>Bloom of a denitrifying methanotroph, 'Candidatus Methylomirabilis limnetica', in a deep stratified lake.</title>
        <authorList>
            <person name="Graf J.S."/>
            <person name="Mayr M.J."/>
            <person name="Marchant H.K."/>
            <person name="Tienken D."/>
            <person name="Hach P.F."/>
            <person name="Brand A."/>
            <person name="Schubert C.J."/>
            <person name="Kuypers M.M."/>
            <person name="Milucka J."/>
        </authorList>
    </citation>
    <scope>NUCLEOTIDE SEQUENCE [LARGE SCALE GENOMIC DNA]</scope>
    <source>
        <strain evidence="2">Zug</strain>
    </source>
</reference>
<sequence length="430" mass="47661">MSWRGKVILVNTTDRGGGAERVGWLLLKGLEARGVDAWMAVGDKKTTDSRVIPFWGSPHFDYRPYAGVVDRARRRLTLAAERWLGLEGFAHPYSTLLLELTGQPPPDLVLGVNLHGGFFDLRALAPLSKQVPVVLRPGDSWLVTGHCACPGQCDRWLRGCGHCPDLEREPAIPRDATAFNWRRKQRIYAHSELHVIALSEWQLKRLNQSMLGPSIRSSRVIPNGVDPGIFHQGSRREARDALGLPHLRPIFLTVAHGGVSNRFKDWATLEAAVRRLSDANVGHEPLFVIVGGRKPRTEQWGSTEVRHVPYLDVPADLAAYYRAADLLVHATHEESFSNVVAEAISVGLPVVASRVAALPELVDHERTGLLVPPYRPDALAGAIEQLLADPRRRETFSAAAAKRARVSCGLDRMVDAYLDYFAQLVADRLR</sequence>
<evidence type="ECO:0000313" key="2">
    <source>
        <dbReference type="Proteomes" id="UP000241436"/>
    </source>
</evidence>
<gene>
    <name evidence="1" type="ORF">CLG94_03185</name>
</gene>
<evidence type="ECO:0000313" key="1">
    <source>
        <dbReference type="EMBL" id="PTL36693.1"/>
    </source>
</evidence>
<dbReference type="EMBL" id="NVQC01000013">
    <property type="protein sequence ID" value="PTL36693.1"/>
    <property type="molecule type" value="Genomic_DNA"/>
</dbReference>
<dbReference type="SUPFAM" id="SSF53756">
    <property type="entry name" value="UDP-Glycosyltransferase/glycogen phosphorylase"/>
    <property type="match status" value="1"/>
</dbReference>
<name>A0A2T4TZZ8_9BACT</name>
<keyword evidence="2" id="KW-1185">Reference proteome</keyword>
<dbReference type="AlphaFoldDB" id="A0A2T4TZZ8"/>